<proteinExistence type="evidence at protein level"/>
<keyword evidence="8" id="KW-0862">Zinc</keyword>
<reference evidence="6 7" key="1">
    <citation type="journal article" date="2010" name="Stand. Genomic Sci.">
        <title>Complete genome sequence of Methanothermus fervidus type strain (V24S).</title>
        <authorList>
            <person name="Anderson I."/>
            <person name="Djao O.D."/>
            <person name="Misra M."/>
            <person name="Chertkov O."/>
            <person name="Nolan M."/>
            <person name="Lucas S."/>
            <person name="Lapidus A."/>
            <person name="Del Rio T.G."/>
            <person name="Tice H."/>
            <person name="Cheng J.F."/>
            <person name="Tapia R."/>
            <person name="Han C."/>
            <person name="Goodwin L."/>
            <person name="Pitluck S."/>
            <person name="Liolios K."/>
            <person name="Ivanova N."/>
            <person name="Mavromatis K."/>
            <person name="Mikhailova N."/>
            <person name="Pati A."/>
            <person name="Brambilla E."/>
            <person name="Chen A."/>
            <person name="Palaniappan K."/>
            <person name="Land M."/>
            <person name="Hauser L."/>
            <person name="Chang Y.J."/>
            <person name="Jeffries C.D."/>
            <person name="Sikorski J."/>
            <person name="Spring S."/>
            <person name="Rohde M."/>
            <person name="Eichinger K."/>
            <person name="Huber H."/>
            <person name="Wirth R."/>
            <person name="Goker M."/>
            <person name="Detter J.C."/>
            <person name="Woyke T."/>
            <person name="Bristow J."/>
            <person name="Eisen J.A."/>
            <person name="Markowitz V."/>
            <person name="Hugenholtz P."/>
            <person name="Klenk H.P."/>
            <person name="Kyrpides N.C."/>
        </authorList>
    </citation>
    <scope>NUCLEOTIDE SEQUENCE [LARGE SCALE GENOMIC DNA]</scope>
    <source>
        <strain evidence="7">ATCC 43054 / DSM 2088 / JCM 10308 / V24 S</strain>
    </source>
</reference>
<feature type="binding site" evidence="8">
    <location>
        <position position="260"/>
    </location>
    <ligand>
        <name>Zn(2+)</name>
        <dbReference type="ChEBI" id="CHEBI:29105"/>
    </ligand>
</feature>
<dbReference type="EMBL" id="CP002278">
    <property type="protein sequence ID" value="ADP77139.1"/>
    <property type="molecule type" value="Genomic_DNA"/>
</dbReference>
<sequence>MQLKNKKIVVIGGCGTVGSLMARILKSKGNDVTVSDIRKDTYLKDIFKSEGIKLDLGGHDLSLIKKADAIAIAPSLTNNKKVLNLINKNPKAELIKIEDILKYKVKKPVVGITGTNGKTTTREMLKNILKISGLEVPEHHLNIQGNTEFIPPLQARLPGDVAVVEIGTFGVKNEIKRSAKNSNVTVGVITNISRDHLKNISFQEYVECKKEITEVAKKLVLNADDPIVASFGNDNTVYYGIENLKIKIKHFFEDRDCPFCGKNLKYEEIFLGHLGKYECECGFKRPRPTVKAIDVENKKFILSIDSNEGLVKLEYGGIFNVYNALAAAAAAFILKIDFDKIIEGLNTFKKVPGRMEKIYKKPEIIIDYAHNVAGVKAILQTIKPKGRLIVVNTISSESGIKEDIKIAKILSSADILIPASYSARKASKYTNTTVINVKSTEKKFKKGTLGASKFQVEEAIKKALSYADKNDTILIIGEGGVKYGREIIEKIK</sequence>
<dbReference type="InterPro" id="IPR018109">
    <property type="entry name" value="Folylpolyglutamate_synth_CS"/>
</dbReference>
<dbReference type="InterPro" id="IPR013221">
    <property type="entry name" value="Mur_ligase_cen"/>
</dbReference>
<feature type="domain" description="Mur ligase central" evidence="5">
    <location>
        <begin position="112"/>
        <end position="250"/>
    </location>
</feature>
<keyword evidence="8" id="KW-0479">Metal-binding</keyword>
<gene>
    <name evidence="6" type="ordered locus">Mfer_0336</name>
</gene>
<reference evidence="8" key="2">
    <citation type="journal article" date="2021" name="FEMS Microbes">
        <title>Archaeal pseudomurein and bacterial murein cell wall biosynthesis share a common evolutionary ancestry.</title>
        <authorList>
            <person name="Subedi B.P."/>
            <person name="Martin W.F."/>
            <person name="Carbone V."/>
            <person name="Duin E.C."/>
            <person name="Cronin B."/>
            <person name="Sauter J."/>
            <person name="Schofield L.R."/>
            <person name="Sutherland-Smith A.J."/>
            <person name="Ronimus R.S."/>
        </authorList>
    </citation>
    <scope>X-RAY CRYSTALLOGRAPHY (2.50 ANGSTROMS) IN COMPLEX WITH ZN(2+)</scope>
</reference>
<dbReference type="Gene3D" id="3.40.1190.10">
    <property type="entry name" value="Mur-like, catalytic domain"/>
    <property type="match status" value="1"/>
</dbReference>
<dbReference type="SUPFAM" id="SSF51984">
    <property type="entry name" value="MurCD N-terminal domain"/>
    <property type="match status" value="1"/>
</dbReference>
<dbReference type="Gene3D" id="3.90.190.20">
    <property type="entry name" value="Mur ligase, C-terminal domain"/>
    <property type="match status" value="1"/>
</dbReference>
<dbReference type="SUPFAM" id="SSF53623">
    <property type="entry name" value="MurD-like peptide ligases, catalytic domain"/>
    <property type="match status" value="1"/>
</dbReference>
<dbReference type="Pfam" id="PF02875">
    <property type="entry name" value="Mur_ligase_C"/>
    <property type="match status" value="1"/>
</dbReference>
<dbReference type="STRING" id="523846.Mfer_0336"/>
<keyword evidence="2" id="KW-0547">Nucleotide-binding</keyword>
<feature type="domain" description="Mur ligase C-terminal" evidence="4">
    <location>
        <begin position="353"/>
        <end position="479"/>
    </location>
</feature>
<evidence type="ECO:0000256" key="3">
    <source>
        <dbReference type="ARBA" id="ARBA00022840"/>
    </source>
</evidence>
<accession>E3GXV7</accession>
<dbReference type="Proteomes" id="UP000002315">
    <property type="component" value="Chromosome"/>
</dbReference>
<feature type="binding site" evidence="8">
    <location>
        <position position="257"/>
    </location>
    <ligand>
        <name>Zn(2+)</name>
        <dbReference type="ChEBI" id="CHEBI:29105"/>
    </ligand>
</feature>
<dbReference type="InterPro" id="IPR036565">
    <property type="entry name" value="Mur-like_cat_sf"/>
</dbReference>
<keyword evidence="8" id="KW-0002">3D-structure</keyword>
<dbReference type="GO" id="GO:0004326">
    <property type="term" value="F:tetrahydrofolylpolyglutamate synthase activity"/>
    <property type="evidence" value="ECO:0007669"/>
    <property type="project" value="InterPro"/>
</dbReference>
<feature type="binding site" evidence="8">
    <location>
        <position position="281"/>
    </location>
    <ligand>
        <name>Zn(2+)</name>
        <dbReference type="ChEBI" id="CHEBI:29105"/>
    </ligand>
</feature>
<dbReference type="PROSITE" id="PS01011">
    <property type="entry name" value="FOLYLPOLYGLU_SYNT_1"/>
    <property type="match status" value="1"/>
</dbReference>
<evidence type="ECO:0000256" key="1">
    <source>
        <dbReference type="ARBA" id="ARBA00022598"/>
    </source>
</evidence>
<dbReference type="KEGG" id="mfv:Mfer_0336"/>
<dbReference type="InterPro" id="IPR004101">
    <property type="entry name" value="Mur_ligase_C"/>
</dbReference>
<dbReference type="SMR" id="E3GXV7"/>
<dbReference type="InterPro" id="IPR036615">
    <property type="entry name" value="Mur_ligase_C_dom_sf"/>
</dbReference>
<evidence type="ECO:0000313" key="6">
    <source>
        <dbReference type="EMBL" id="ADP77139.1"/>
    </source>
</evidence>
<dbReference type="OrthoDB" id="75177at2157"/>
<dbReference type="GO" id="GO:0005524">
    <property type="term" value="F:ATP binding"/>
    <property type="evidence" value="ECO:0007669"/>
    <property type="project" value="UniProtKB-KW"/>
</dbReference>
<dbReference type="PANTHER" id="PTHR23135">
    <property type="entry name" value="MUR LIGASE FAMILY MEMBER"/>
    <property type="match status" value="1"/>
</dbReference>
<dbReference type="Gene3D" id="3.40.50.720">
    <property type="entry name" value="NAD(P)-binding Rossmann-like Domain"/>
    <property type="match status" value="1"/>
</dbReference>
<dbReference type="HOGENOM" id="CLU_012007_0_0_2"/>
<keyword evidence="3" id="KW-0067">ATP-binding</keyword>
<keyword evidence="7" id="KW-1185">Reference proteome</keyword>
<feature type="binding site" evidence="8">
    <location>
        <position position="279"/>
    </location>
    <ligand>
        <name>Zn(2+)</name>
        <dbReference type="ChEBI" id="CHEBI:29105"/>
    </ligand>
</feature>
<dbReference type="PDB" id="6VR7">
    <property type="method" value="X-ray"/>
    <property type="resolution" value="2.50 A"/>
    <property type="chains" value="A=1-492"/>
</dbReference>
<dbReference type="SUPFAM" id="SSF53244">
    <property type="entry name" value="MurD-like peptide ligases, peptide-binding domain"/>
    <property type="match status" value="1"/>
</dbReference>
<evidence type="ECO:0000256" key="2">
    <source>
        <dbReference type="ARBA" id="ARBA00022741"/>
    </source>
</evidence>
<protein>
    <submittedName>
        <fullName evidence="6">Mur ligase middle domain protein</fullName>
    </submittedName>
</protein>
<dbReference type="AlphaFoldDB" id="E3GXV7"/>
<dbReference type="Pfam" id="PF08245">
    <property type="entry name" value="Mur_ligase_M"/>
    <property type="match status" value="1"/>
</dbReference>
<dbReference type="GO" id="GO:0046872">
    <property type="term" value="F:metal ion binding"/>
    <property type="evidence" value="ECO:0007669"/>
    <property type="project" value="UniProtKB-KW"/>
</dbReference>
<organism evidence="6 7">
    <name type="scientific">Methanothermus fervidus (strain ATCC 43054 / DSM 2088 / JCM 10308 / V24 S)</name>
    <dbReference type="NCBI Taxonomy" id="523846"/>
    <lineage>
        <taxon>Archaea</taxon>
        <taxon>Methanobacteriati</taxon>
        <taxon>Methanobacteriota</taxon>
        <taxon>Methanomada group</taxon>
        <taxon>Methanobacteria</taxon>
        <taxon>Methanobacteriales</taxon>
        <taxon>Methanothermaceae</taxon>
        <taxon>Methanothermus</taxon>
    </lineage>
</organism>
<dbReference type="PANTHER" id="PTHR23135:SF4">
    <property type="entry name" value="UDP-N-ACETYLMURAMOYL-L-ALANYL-D-GLUTAMATE--2,6-DIAMINOPIMELATE LIGASE MURE HOMOLOG, CHLOROPLASTIC"/>
    <property type="match status" value="1"/>
</dbReference>
<evidence type="ECO:0007829" key="8">
    <source>
        <dbReference type="PDB" id="6VR7"/>
    </source>
</evidence>
<evidence type="ECO:0000259" key="4">
    <source>
        <dbReference type="Pfam" id="PF02875"/>
    </source>
</evidence>
<name>E3GXV7_METFV</name>
<evidence type="ECO:0000259" key="5">
    <source>
        <dbReference type="Pfam" id="PF08245"/>
    </source>
</evidence>
<evidence type="ECO:0000313" key="7">
    <source>
        <dbReference type="Proteomes" id="UP000002315"/>
    </source>
</evidence>
<keyword evidence="1 6" id="KW-0436">Ligase</keyword>